<evidence type="ECO:0000256" key="1">
    <source>
        <dbReference type="SAM" id="MobiDB-lite"/>
    </source>
</evidence>
<reference evidence="2 3" key="1">
    <citation type="submission" date="2017-05" db="EMBL/GenBank/DDBJ databases">
        <title>Biotechnological potential of actinobacteria isolated from South African environments.</title>
        <authorList>
            <person name="Le Roes-Hill M."/>
            <person name="Prins A."/>
            <person name="Durrell K.A."/>
        </authorList>
    </citation>
    <scope>NUCLEOTIDE SEQUENCE [LARGE SCALE GENOMIC DNA]</scope>
    <source>
        <strain evidence="2">M26</strain>
    </source>
</reference>
<dbReference type="Proteomes" id="UP000194761">
    <property type="component" value="Unassembled WGS sequence"/>
</dbReference>
<dbReference type="AlphaFoldDB" id="A0A243QVE1"/>
<comment type="caution">
    <text evidence="2">The sequence shown here is derived from an EMBL/GenBank/DDBJ whole genome shotgun (WGS) entry which is preliminary data.</text>
</comment>
<keyword evidence="3" id="KW-1185">Reference proteome</keyword>
<evidence type="ECO:0000313" key="3">
    <source>
        <dbReference type="Proteomes" id="UP000194761"/>
    </source>
</evidence>
<gene>
    <name evidence="2" type="ORF">CA984_38905</name>
</gene>
<organism evidence="2 3">
    <name type="scientific">Streptosporangium minutum</name>
    <dbReference type="NCBI Taxonomy" id="569862"/>
    <lineage>
        <taxon>Bacteria</taxon>
        <taxon>Bacillati</taxon>
        <taxon>Actinomycetota</taxon>
        <taxon>Actinomycetes</taxon>
        <taxon>Streptosporangiales</taxon>
        <taxon>Streptosporangiaceae</taxon>
        <taxon>Streptosporangium</taxon>
    </lineage>
</organism>
<protein>
    <submittedName>
        <fullName evidence="2">Uncharacterized protein</fullName>
    </submittedName>
</protein>
<feature type="region of interest" description="Disordered" evidence="1">
    <location>
        <begin position="22"/>
        <end position="63"/>
    </location>
</feature>
<accession>A0A243QVE1</accession>
<proteinExistence type="predicted"/>
<dbReference type="EMBL" id="NGFP01000304">
    <property type="protein sequence ID" value="OUC86138.1"/>
    <property type="molecule type" value="Genomic_DNA"/>
</dbReference>
<evidence type="ECO:0000313" key="2">
    <source>
        <dbReference type="EMBL" id="OUC86138.1"/>
    </source>
</evidence>
<feature type="compositionally biased region" description="Basic and acidic residues" evidence="1">
    <location>
        <begin position="37"/>
        <end position="54"/>
    </location>
</feature>
<sequence>MAYGLLGSLDETEDVVQDAWSRLDQAVRRRRPVHAGRAGDGDRGDQRVEPDPRHHASGRRIPA</sequence>
<name>A0A243QVE1_9ACTN</name>